<dbReference type="AlphaFoldDB" id="A0A382DTS0"/>
<protein>
    <submittedName>
        <fullName evidence="1">Uncharacterized protein</fullName>
    </submittedName>
</protein>
<reference evidence="1" key="1">
    <citation type="submission" date="2018-05" db="EMBL/GenBank/DDBJ databases">
        <authorList>
            <person name="Lanie J.A."/>
            <person name="Ng W.-L."/>
            <person name="Kazmierczak K.M."/>
            <person name="Andrzejewski T.M."/>
            <person name="Davidsen T.M."/>
            <person name="Wayne K.J."/>
            <person name="Tettelin H."/>
            <person name="Glass J.I."/>
            <person name="Rusch D."/>
            <person name="Podicherti R."/>
            <person name="Tsui H.-C.T."/>
            <person name="Winkler M.E."/>
        </authorList>
    </citation>
    <scope>NUCLEOTIDE SEQUENCE</scope>
</reference>
<evidence type="ECO:0000313" key="1">
    <source>
        <dbReference type="EMBL" id="SVB41665.1"/>
    </source>
</evidence>
<gene>
    <name evidence="1" type="ORF">METZ01_LOCUS194519</name>
</gene>
<dbReference type="EMBL" id="UINC01041002">
    <property type="protein sequence ID" value="SVB41665.1"/>
    <property type="molecule type" value="Genomic_DNA"/>
</dbReference>
<sequence>MSDWFRSTVPEDPPCASLRSCGTGTTTELACFCYRAPANLAPVSLTGLFRRVLGIYFAGRGVPPAWLGNIGNMAVLFSIVVNKPDYQFSL</sequence>
<organism evidence="1">
    <name type="scientific">marine metagenome</name>
    <dbReference type="NCBI Taxonomy" id="408172"/>
    <lineage>
        <taxon>unclassified sequences</taxon>
        <taxon>metagenomes</taxon>
        <taxon>ecological metagenomes</taxon>
    </lineage>
</organism>
<accession>A0A382DTS0</accession>
<proteinExistence type="predicted"/>
<name>A0A382DTS0_9ZZZZ</name>